<accession>M5RAR9</accession>
<evidence type="ECO:0000313" key="1">
    <source>
        <dbReference type="EMBL" id="EMI16470.1"/>
    </source>
</evidence>
<name>M5RAR9_9BACT</name>
<keyword evidence="2" id="KW-1185">Reference proteome</keyword>
<evidence type="ECO:0000313" key="2">
    <source>
        <dbReference type="Proteomes" id="UP000011991"/>
    </source>
</evidence>
<sequence>MRVQRAAELWLAIDWIAQIQKNRQNPCVSTPVGRFPSCPISLDRYTLPF</sequence>
<dbReference type="AlphaFoldDB" id="M5RAR9"/>
<proteinExistence type="predicted"/>
<reference evidence="1 2" key="1">
    <citation type="journal article" date="2013" name="Mar. Genomics">
        <title>Expression of sulfatases in Rhodopirellula baltica and the diversity of sulfatases in the genus Rhodopirellula.</title>
        <authorList>
            <person name="Wegner C.E."/>
            <person name="Richter-Heitmann T."/>
            <person name="Klindworth A."/>
            <person name="Klockow C."/>
            <person name="Richter M."/>
            <person name="Achstetter T."/>
            <person name="Glockner F.O."/>
            <person name="Harder J."/>
        </authorList>
    </citation>
    <scope>NUCLEOTIDE SEQUENCE [LARGE SCALE GENOMIC DNA]</scope>
    <source>
        <strain evidence="1 2">SM1</strain>
    </source>
</reference>
<gene>
    <name evidence="1" type="ORF">RMSM_06609</name>
</gene>
<dbReference type="Proteomes" id="UP000011991">
    <property type="component" value="Unassembled WGS sequence"/>
</dbReference>
<organism evidence="1 2">
    <name type="scientific">Rhodopirellula maiorica SM1</name>
    <dbReference type="NCBI Taxonomy" id="1265738"/>
    <lineage>
        <taxon>Bacteria</taxon>
        <taxon>Pseudomonadati</taxon>
        <taxon>Planctomycetota</taxon>
        <taxon>Planctomycetia</taxon>
        <taxon>Pirellulales</taxon>
        <taxon>Pirellulaceae</taxon>
        <taxon>Novipirellula</taxon>
    </lineage>
</organism>
<protein>
    <submittedName>
        <fullName evidence="1">Uncharacterized protein</fullName>
    </submittedName>
</protein>
<comment type="caution">
    <text evidence="1">The sequence shown here is derived from an EMBL/GenBank/DDBJ whole genome shotgun (WGS) entry which is preliminary data.</text>
</comment>
<dbReference type="EMBL" id="ANOG01000955">
    <property type="protein sequence ID" value="EMI16470.1"/>
    <property type="molecule type" value="Genomic_DNA"/>
</dbReference>